<dbReference type="Gramene" id="TVU50088">
    <property type="protein sequence ID" value="TVU50088"/>
    <property type="gene ID" value="EJB05_01445"/>
</dbReference>
<dbReference type="InterPro" id="IPR036465">
    <property type="entry name" value="vWFA_dom_sf"/>
</dbReference>
<dbReference type="Gene3D" id="3.40.50.410">
    <property type="entry name" value="von Willebrand factor, type A domain"/>
    <property type="match status" value="2"/>
</dbReference>
<dbReference type="PROSITE" id="PS50234">
    <property type="entry name" value="VWFA"/>
    <property type="match status" value="2"/>
</dbReference>
<accession>A0A5J9WPJ3</accession>
<organism evidence="2 3">
    <name type="scientific">Eragrostis curvula</name>
    <name type="common">weeping love grass</name>
    <dbReference type="NCBI Taxonomy" id="38414"/>
    <lineage>
        <taxon>Eukaryota</taxon>
        <taxon>Viridiplantae</taxon>
        <taxon>Streptophyta</taxon>
        <taxon>Embryophyta</taxon>
        <taxon>Tracheophyta</taxon>
        <taxon>Spermatophyta</taxon>
        <taxon>Magnoliopsida</taxon>
        <taxon>Liliopsida</taxon>
        <taxon>Poales</taxon>
        <taxon>Poaceae</taxon>
        <taxon>PACMAD clade</taxon>
        <taxon>Chloridoideae</taxon>
        <taxon>Eragrostideae</taxon>
        <taxon>Eragrostidinae</taxon>
        <taxon>Eragrostis</taxon>
    </lineage>
</organism>
<dbReference type="InterPro" id="IPR051266">
    <property type="entry name" value="CLCR"/>
</dbReference>
<evidence type="ECO:0000313" key="3">
    <source>
        <dbReference type="Proteomes" id="UP000324897"/>
    </source>
</evidence>
<dbReference type="SUPFAM" id="SSF53300">
    <property type="entry name" value="vWA-like"/>
    <property type="match status" value="2"/>
</dbReference>
<name>A0A5J9WPJ3_9POAL</name>
<sequence length="1212" mass="133536">MLLQGTNSCNANQVNMAHAKVRVTSAMNPPLLLVDYSRELRLSGKALVRVEAPSSVKSCTPIDAVVLLNVSHSMSWSVASPTQAPSRLDLLKKAIKFIIRQLDDDDCLAIIAFNDQVIKEYSTGLLEISTSSRMAIEKKLDGIMAKGTTAFKPGLDHSVKLLDERVDKSRVGFILLISDGSDNNKFQWADESINSTDPVRILLRKYPIHTLGLCKAHDTKALHFIAKESYGTYSSITDNLETKIMEAFAVCLAGFRTVVATDTCVNITSGSLNITRINSGGYTLRGNSGGIFIGALSAGEVKDFLVSFDYTTGFWARGYSKVLNGITATVTYKNVSGGQSISTETCSVSLPIHTTDTGRAPENPCPPFPAVLQQMVQFQVLDMLKSIVEELFVLKEEAGSAFQREEDDDPVFQAMAANLLQRKWKEFKLSDQTWKEAPKAFLDLGGIDKDINAMVGVLKQGSGVGCIYSWLSSYLMQRPTITGLPAHKEATRFRTPAMEAMVQEANKQMALEAPAQKQDQTICNGASELLDMISERFELWSKVDSNVPPPFQPSSEIEDHVSHNLATVLREDISRARKKDIYMGRRCIATKTKTNSHAGSKPTTTSRRKAGGIVLIKMAPEKVRVSIAMNPPILLVDDRHKLRLNGTAVVRVEAPLSMKSSAPIDLVALLNVNKSMNGAVAPPETLSRLDMVKKAMKFIIRQLDDDDRLAIVAFNDQVIKEYTTGILEISGGTRMAMEQKMDGLMAKGDTAFKPSLEHAVKLLDDRADKKRLGFIILISDGQDNGQYKWNDESVAPTDPIRNLLKKYPVHTFGLCKAHDPKALQFIAKESYGTYSSITDNLDRRIMEAFAVCLAGLKTVIAIDTCINITSSSLNITRIDSGSYQPHGASRGILIGTLYAGEVKDFVVYFYYSTGEWMPGYYTILSGITANVTYKDARRQTSSTDNCSVSLPIHTAESGSAPANPCSHFPVVLQQIIRFKVLDLLTSTLKEFLVLKEEASGAIHGEEGDDMVVQVMAANLLQRKWREFKQTDESWKEAPRAFLDIGGIEKDVNAMVSNLKRGLGVACIYSWLSSCQMQRATVTCLPAHSDAIATGFRTPAMEAMVQEADKQLALEAPTQGQEMEVCKRATELLAMINRRFELWSKLDGDVPTAFQSSSEQEDNEFSNLSAVLRGDISRAKQHDIYLAAENAIMHWRSSFNPAEKMHGDGTTMK</sequence>
<gene>
    <name evidence="2" type="ORF">EJB05_01445</name>
</gene>
<dbReference type="InterPro" id="IPR002035">
    <property type="entry name" value="VWF_A"/>
</dbReference>
<keyword evidence="3" id="KW-1185">Reference proteome</keyword>
<dbReference type="PANTHER" id="PTHR10579:SF105">
    <property type="entry name" value="VWFA DOMAIN-CONTAINING PROTEIN"/>
    <property type="match status" value="1"/>
</dbReference>
<protein>
    <recommendedName>
        <fullName evidence="1">VWFA domain-containing protein</fullName>
    </recommendedName>
</protein>
<comment type="caution">
    <text evidence="2">The sequence shown here is derived from an EMBL/GenBank/DDBJ whole genome shotgun (WGS) entry which is preliminary data.</text>
</comment>
<dbReference type="Pfam" id="PF13768">
    <property type="entry name" value="VWA_3"/>
    <property type="match status" value="2"/>
</dbReference>
<dbReference type="OrthoDB" id="695818at2759"/>
<dbReference type="PANTHER" id="PTHR10579">
    <property type="entry name" value="CALCIUM-ACTIVATED CHLORIDE CHANNEL REGULATOR"/>
    <property type="match status" value="1"/>
</dbReference>
<dbReference type="SMART" id="SM00327">
    <property type="entry name" value="VWA"/>
    <property type="match status" value="2"/>
</dbReference>
<reference evidence="2 3" key="1">
    <citation type="journal article" date="2019" name="Sci. Rep.">
        <title>A high-quality genome of Eragrostis curvula grass provides insights into Poaceae evolution and supports new strategies to enhance forage quality.</title>
        <authorList>
            <person name="Carballo J."/>
            <person name="Santos B.A.C.M."/>
            <person name="Zappacosta D."/>
            <person name="Garbus I."/>
            <person name="Selva J.P."/>
            <person name="Gallo C.A."/>
            <person name="Diaz A."/>
            <person name="Albertini E."/>
            <person name="Caccamo M."/>
            <person name="Echenique V."/>
        </authorList>
    </citation>
    <scope>NUCLEOTIDE SEQUENCE [LARGE SCALE GENOMIC DNA]</scope>
    <source>
        <strain evidence="3">cv. Victoria</strain>
        <tissue evidence="2">Leaf</tissue>
    </source>
</reference>
<dbReference type="Proteomes" id="UP000324897">
    <property type="component" value="Chromosome 6"/>
</dbReference>
<evidence type="ECO:0000259" key="1">
    <source>
        <dbReference type="PROSITE" id="PS50234"/>
    </source>
</evidence>
<feature type="domain" description="VWFA" evidence="1">
    <location>
        <begin position="665"/>
        <end position="853"/>
    </location>
</feature>
<dbReference type="EMBL" id="RWGY01000002">
    <property type="protein sequence ID" value="TVU50088.1"/>
    <property type="molecule type" value="Genomic_DNA"/>
</dbReference>
<evidence type="ECO:0000313" key="2">
    <source>
        <dbReference type="EMBL" id="TVU50088.1"/>
    </source>
</evidence>
<dbReference type="AlphaFoldDB" id="A0A5J9WPJ3"/>
<feature type="domain" description="VWFA" evidence="1">
    <location>
        <begin position="63"/>
        <end position="252"/>
    </location>
</feature>
<proteinExistence type="predicted"/>